<sequence>MIKLWYLLFPTFSFGNLNQPKINTNYYKYKFPPLVYDKSIMMINKPCTNLVMLNLGPSYLQPSLLFNKKNSITDYAPWYEISNEIQDKNPDFDFVIKKNITGLSTFDFYCPLNKDIGYPFYIGVNGWTSVTGLRLNDTNNFLLTKQLANINSIDDKLITYNDNQYQEPTSNTIFIVFILFITFLYFFQY</sequence>
<evidence type="ECO:0000256" key="1">
    <source>
        <dbReference type="SAM" id="Phobius"/>
    </source>
</evidence>
<proteinExistence type="predicted"/>
<gene>
    <name evidence="2" type="ORF">CPAV1605_501</name>
</gene>
<dbReference type="AlphaFoldDB" id="A0A5E8CI71"/>
<reference evidence="2" key="1">
    <citation type="submission" date="2019-09" db="EMBL/GenBank/DDBJ databases">
        <authorList>
            <person name="Needham M D."/>
        </authorList>
    </citation>
    <scope>NUCLEOTIDE SEQUENCE</scope>
</reference>
<dbReference type="EMBL" id="CABVLZ010000002">
    <property type="protein sequence ID" value="VVU94776.1"/>
    <property type="molecule type" value="Genomic_DNA"/>
</dbReference>
<keyword evidence="1" id="KW-0472">Membrane</keyword>
<name>A0A5E8CI71_9ZZZZ</name>
<protein>
    <submittedName>
        <fullName evidence="2">Uncharacterized protein</fullName>
    </submittedName>
</protein>
<organism evidence="2">
    <name type="scientific">seawater metagenome</name>
    <dbReference type="NCBI Taxonomy" id="1561972"/>
    <lineage>
        <taxon>unclassified sequences</taxon>
        <taxon>metagenomes</taxon>
        <taxon>ecological metagenomes</taxon>
    </lineage>
</organism>
<feature type="transmembrane region" description="Helical" evidence="1">
    <location>
        <begin position="169"/>
        <end position="187"/>
    </location>
</feature>
<keyword evidence="1" id="KW-1133">Transmembrane helix</keyword>
<accession>A0A5E8CI71</accession>
<keyword evidence="1" id="KW-0812">Transmembrane</keyword>
<evidence type="ECO:0000313" key="2">
    <source>
        <dbReference type="EMBL" id="VVU94776.1"/>
    </source>
</evidence>